<accession>D0BLC7</accession>
<comment type="caution">
    <text evidence="2">The sequence shown here is derived from an EMBL/GenBank/DDBJ whole genome shotgun (WGS) entry which is preliminary data.</text>
</comment>
<organism evidence="2 3">
    <name type="scientific">Granulicatella elegans ATCC 700633</name>
    <dbReference type="NCBI Taxonomy" id="626369"/>
    <lineage>
        <taxon>Bacteria</taxon>
        <taxon>Bacillati</taxon>
        <taxon>Bacillota</taxon>
        <taxon>Bacilli</taxon>
        <taxon>Lactobacillales</taxon>
        <taxon>Carnobacteriaceae</taxon>
        <taxon>Granulicatella</taxon>
    </lineage>
</organism>
<protein>
    <recommendedName>
        <fullName evidence="4">DUF4271 domain-containing protein</fullName>
    </recommendedName>
</protein>
<proteinExistence type="predicted"/>
<keyword evidence="1" id="KW-1133">Transmembrane helix</keyword>
<dbReference type="STRING" id="626369.HMPREF0446_00762"/>
<dbReference type="HOGENOM" id="CLU_1978395_0_0_9"/>
<feature type="transmembrane region" description="Helical" evidence="1">
    <location>
        <begin position="100"/>
        <end position="120"/>
    </location>
</feature>
<sequence length="126" mass="14793">MFLLAPLLITITIASYAVLKYYFGTRIYFSDSFFLTIREVMLPLLVVSFEIFSQVVLGYSQLPWMILFSCIIGVTLLLVKKGNHEFSLRQYLYQFFSLEFLVFVMGHLLLVIQYCFYLLLSWGVVR</sequence>
<dbReference type="RefSeq" id="WP_006703035.1">
    <property type="nucleotide sequence ID" value="NZ_KI391971.1"/>
</dbReference>
<keyword evidence="1" id="KW-0472">Membrane</keyword>
<name>D0BLC7_9LACT</name>
<dbReference type="EMBL" id="ACRF02000011">
    <property type="protein sequence ID" value="EEW93880.1"/>
    <property type="molecule type" value="Genomic_DNA"/>
</dbReference>
<reference evidence="2" key="2">
    <citation type="submission" date="2011-10" db="EMBL/GenBank/DDBJ databases">
        <title>The Genome Sequence of Granulicatella elegans ATCC 700633.</title>
        <authorList>
            <consortium name="The Broad Institute Genome Sequencing Platform"/>
            <consortium name="The Broad Institute Genome Sequencing Center for Infectious Disease"/>
            <person name="Earl A."/>
            <person name="Ward D."/>
            <person name="Feldgarden M."/>
            <person name="Gevers D."/>
            <person name="Sibley C.D."/>
            <person name="Field T.R."/>
            <person name="Grinwis M."/>
            <person name="Eshaghurshan C.S."/>
            <person name="Surette M.G."/>
            <person name="Young S.K."/>
            <person name="Zeng Q."/>
            <person name="Gargeya S."/>
            <person name="Fitzgerald M."/>
            <person name="Haas B."/>
            <person name="Abouelleil A."/>
            <person name="Alvarado L."/>
            <person name="Arachchi H.M."/>
            <person name="Berlin A."/>
            <person name="Brown A."/>
            <person name="Chapman S.B."/>
            <person name="Chen Z."/>
            <person name="Dunbar C."/>
            <person name="Freedman E."/>
            <person name="Gearin G."/>
            <person name="Goldberg J."/>
            <person name="Griggs A."/>
            <person name="Gujja S."/>
            <person name="Heiman D."/>
            <person name="Howarth C."/>
            <person name="Larson L."/>
            <person name="Lui A."/>
            <person name="MacDonald P.J.P."/>
            <person name="Montmayeur A."/>
            <person name="Murphy C."/>
            <person name="Neiman D."/>
            <person name="Pearson M."/>
            <person name="Priest M."/>
            <person name="Roberts A."/>
            <person name="Saif S."/>
            <person name="Shea T."/>
            <person name="Shenoy N."/>
            <person name="Sisk P."/>
            <person name="Stolte C."/>
            <person name="Sykes S."/>
            <person name="Wortman J."/>
            <person name="Nusbaum C."/>
            <person name="Birren B."/>
        </authorList>
    </citation>
    <scope>NUCLEOTIDE SEQUENCE [LARGE SCALE GENOMIC DNA]</scope>
    <source>
        <strain evidence="2">ATCC 700633</strain>
    </source>
</reference>
<dbReference type="InterPro" id="IPR024515">
    <property type="entry name" value="DUF3397"/>
</dbReference>
<evidence type="ECO:0000256" key="1">
    <source>
        <dbReference type="SAM" id="Phobius"/>
    </source>
</evidence>
<dbReference type="Proteomes" id="UP000002939">
    <property type="component" value="Unassembled WGS sequence"/>
</dbReference>
<evidence type="ECO:0008006" key="4">
    <source>
        <dbReference type="Google" id="ProtNLM"/>
    </source>
</evidence>
<gene>
    <name evidence="2" type="ORF">HMPREF0446_00762</name>
</gene>
<evidence type="ECO:0000313" key="2">
    <source>
        <dbReference type="EMBL" id="EEW93880.1"/>
    </source>
</evidence>
<evidence type="ECO:0000313" key="3">
    <source>
        <dbReference type="Proteomes" id="UP000002939"/>
    </source>
</evidence>
<keyword evidence="1" id="KW-0812">Transmembrane</keyword>
<dbReference type="AlphaFoldDB" id="D0BLC7"/>
<reference evidence="2" key="1">
    <citation type="submission" date="2009-09" db="EMBL/GenBank/DDBJ databases">
        <authorList>
            <consortium name="The Broad Institute Genome Sequencing Platform"/>
            <person name="Ward D."/>
            <person name="Feldgarden M."/>
            <person name="Earl A."/>
            <person name="Young S.K."/>
            <person name="Zeng Q."/>
            <person name="Koehrsen M."/>
            <person name="Alvarado L."/>
            <person name="Berlin A."/>
            <person name="Bochicchio J."/>
            <person name="Borenstein D."/>
            <person name="Chapman S.B."/>
            <person name="Chen Z."/>
            <person name="Engels R."/>
            <person name="Freedman E."/>
            <person name="Gellesch M."/>
            <person name="Goldberg J."/>
            <person name="Griggs A."/>
            <person name="Gujja S."/>
            <person name="Heilman E."/>
            <person name="Heiman D."/>
            <person name="Hepburn T."/>
            <person name="Howarth C."/>
            <person name="Jen D."/>
            <person name="Larson L."/>
            <person name="Lewis B."/>
            <person name="Mehta T."/>
            <person name="Park D."/>
            <person name="Pearson M."/>
            <person name="Roberts A."/>
            <person name="Saif S."/>
            <person name="Shea T."/>
            <person name="Shenoy N."/>
            <person name="Sisk P."/>
            <person name="Stolte C."/>
            <person name="Sykes S."/>
            <person name="Thomson T."/>
            <person name="Walk T."/>
            <person name="White J."/>
            <person name="Yandava C."/>
            <person name="Sibley C.D."/>
            <person name="Field T.R."/>
            <person name="Grinwis M."/>
            <person name="Eshaghurshan C.S."/>
            <person name="Surette M.G."/>
            <person name="Haas B."/>
            <person name="Nusbaum C."/>
            <person name="Birren B."/>
        </authorList>
    </citation>
    <scope>NUCLEOTIDE SEQUENCE [LARGE SCALE GENOMIC DNA]</scope>
    <source>
        <strain evidence="2">ATCC 700633</strain>
    </source>
</reference>
<dbReference type="Pfam" id="PF11877">
    <property type="entry name" value="DUF3397"/>
    <property type="match status" value="1"/>
</dbReference>
<feature type="transmembrane region" description="Helical" evidence="1">
    <location>
        <begin position="6"/>
        <end position="23"/>
    </location>
</feature>
<keyword evidence="3" id="KW-1185">Reference proteome</keyword>
<feature type="transmembrane region" description="Helical" evidence="1">
    <location>
        <begin position="62"/>
        <end position="79"/>
    </location>
</feature>